<dbReference type="OrthoDB" id="1914191at2759"/>
<dbReference type="InterPro" id="IPR029061">
    <property type="entry name" value="THDP-binding"/>
</dbReference>
<dbReference type="AlphaFoldDB" id="A0A835LFB7"/>
<dbReference type="SUPFAM" id="SSF52518">
    <property type="entry name" value="Thiamin diphosphate-binding fold (THDP-binding)"/>
    <property type="match status" value="1"/>
</dbReference>
<organism evidence="2 3">
    <name type="scientific">Coptis chinensis</name>
    <dbReference type="NCBI Taxonomy" id="261450"/>
    <lineage>
        <taxon>Eukaryota</taxon>
        <taxon>Viridiplantae</taxon>
        <taxon>Streptophyta</taxon>
        <taxon>Embryophyta</taxon>
        <taxon>Tracheophyta</taxon>
        <taxon>Spermatophyta</taxon>
        <taxon>Magnoliopsida</taxon>
        <taxon>Ranunculales</taxon>
        <taxon>Ranunculaceae</taxon>
        <taxon>Coptidoideae</taxon>
        <taxon>Coptis</taxon>
    </lineage>
</organism>
<dbReference type="Gene3D" id="3.40.50.970">
    <property type="match status" value="1"/>
</dbReference>
<keyword evidence="1" id="KW-0472">Membrane</keyword>
<keyword evidence="1" id="KW-1133">Transmembrane helix</keyword>
<sequence>MLGLLKQKFTNPGGVTSLIRPAVIASRSYATGAKEMTVRDALNSALDEEMSADPTVFVMGEEHLRRYGFRTSFMDIPLVSLIRSLVITCVYSLCDGPGLSHGPYLGTTSFCSFVSILILSVKACLFSANGNVEAAEGSATSLARQKLHLNKSWGMPVLFLSSLVFALGHIVIAYRTNL</sequence>
<dbReference type="PANTHER" id="PTHR34953:SF1">
    <property type="entry name" value="ALPHA_BETA HYDROLASE RELATED PROTEIN"/>
    <property type="match status" value="1"/>
</dbReference>
<keyword evidence="3" id="KW-1185">Reference proteome</keyword>
<evidence type="ECO:0000313" key="3">
    <source>
        <dbReference type="Proteomes" id="UP000631114"/>
    </source>
</evidence>
<evidence type="ECO:0000313" key="2">
    <source>
        <dbReference type="EMBL" id="KAF9592615.1"/>
    </source>
</evidence>
<dbReference type="Proteomes" id="UP000631114">
    <property type="component" value="Unassembled WGS sequence"/>
</dbReference>
<protein>
    <submittedName>
        <fullName evidence="2">Uncharacterized protein</fullName>
    </submittedName>
</protein>
<dbReference type="EMBL" id="JADFTS010000008">
    <property type="protein sequence ID" value="KAF9592615.1"/>
    <property type="molecule type" value="Genomic_DNA"/>
</dbReference>
<evidence type="ECO:0000256" key="1">
    <source>
        <dbReference type="SAM" id="Phobius"/>
    </source>
</evidence>
<gene>
    <name evidence="2" type="ORF">IFM89_016263</name>
</gene>
<keyword evidence="1" id="KW-0812">Transmembrane</keyword>
<comment type="caution">
    <text evidence="2">The sequence shown here is derived from an EMBL/GenBank/DDBJ whole genome shotgun (WGS) entry which is preliminary data.</text>
</comment>
<name>A0A835LFB7_9MAGN</name>
<proteinExistence type="predicted"/>
<feature type="transmembrane region" description="Helical" evidence="1">
    <location>
        <begin position="153"/>
        <end position="174"/>
    </location>
</feature>
<accession>A0A835LFB7</accession>
<reference evidence="2 3" key="1">
    <citation type="submission" date="2020-10" db="EMBL/GenBank/DDBJ databases">
        <title>The Coptis chinensis genome and diversification of protoberbering-type alkaloids.</title>
        <authorList>
            <person name="Wang B."/>
            <person name="Shu S."/>
            <person name="Song C."/>
            <person name="Liu Y."/>
        </authorList>
    </citation>
    <scope>NUCLEOTIDE SEQUENCE [LARGE SCALE GENOMIC DNA]</scope>
    <source>
        <strain evidence="2">HL-2020</strain>
        <tissue evidence="2">Leaf</tissue>
    </source>
</reference>
<dbReference type="PANTHER" id="PTHR34953">
    <property type="entry name" value="ALPHA/BETA HYDROLASE RELATED PROTEIN"/>
    <property type="match status" value="1"/>
</dbReference>